<sequence length="224" mass="25972">MQFPVIHNQSPQTRPPLQYSPQPEQEKRRQKSSSPHSQRRKSEINRNKSEVQREKENLEDLMRKFGSQARTLDEMDNESDKIKRSIEILASQMKAKFTKKHTHITTVTISTRASTSESYLSKFELEFHLTTRSWFRVEHHCSHLGSYKHLIYEYTKYRLRKSYYNSAYGDPYEAVIHGTFGAEPSSTWSTVFSGAVTIIQDFFGEVMNGGRGFGSHSYSGHVPI</sequence>
<evidence type="ECO:0000313" key="2">
    <source>
        <dbReference type="EMBL" id="CAG8574969.1"/>
    </source>
</evidence>
<dbReference type="Proteomes" id="UP000789831">
    <property type="component" value="Unassembled WGS sequence"/>
</dbReference>
<keyword evidence="3" id="KW-1185">Reference proteome</keyword>
<gene>
    <name evidence="2" type="ORF">AGERDE_LOCUS7830</name>
</gene>
<proteinExistence type="predicted"/>
<organism evidence="2 3">
    <name type="scientific">Ambispora gerdemannii</name>
    <dbReference type="NCBI Taxonomy" id="144530"/>
    <lineage>
        <taxon>Eukaryota</taxon>
        <taxon>Fungi</taxon>
        <taxon>Fungi incertae sedis</taxon>
        <taxon>Mucoromycota</taxon>
        <taxon>Glomeromycotina</taxon>
        <taxon>Glomeromycetes</taxon>
        <taxon>Archaeosporales</taxon>
        <taxon>Ambisporaceae</taxon>
        <taxon>Ambispora</taxon>
    </lineage>
</organism>
<dbReference type="AlphaFoldDB" id="A0A9N9BTP3"/>
<evidence type="ECO:0000313" key="3">
    <source>
        <dbReference type="Proteomes" id="UP000789831"/>
    </source>
</evidence>
<protein>
    <submittedName>
        <fullName evidence="2">3322_t:CDS:1</fullName>
    </submittedName>
</protein>
<feature type="compositionally biased region" description="Basic and acidic residues" evidence="1">
    <location>
        <begin position="40"/>
        <end position="55"/>
    </location>
</feature>
<evidence type="ECO:0000256" key="1">
    <source>
        <dbReference type="SAM" id="MobiDB-lite"/>
    </source>
</evidence>
<feature type="region of interest" description="Disordered" evidence="1">
    <location>
        <begin position="1"/>
        <end position="55"/>
    </location>
</feature>
<name>A0A9N9BTP3_9GLOM</name>
<reference evidence="2" key="1">
    <citation type="submission" date="2021-06" db="EMBL/GenBank/DDBJ databases">
        <authorList>
            <person name="Kallberg Y."/>
            <person name="Tangrot J."/>
            <person name="Rosling A."/>
        </authorList>
    </citation>
    <scope>NUCLEOTIDE SEQUENCE</scope>
    <source>
        <strain evidence="2">MT106</strain>
    </source>
</reference>
<dbReference type="EMBL" id="CAJVPL010001516">
    <property type="protein sequence ID" value="CAG8574969.1"/>
    <property type="molecule type" value="Genomic_DNA"/>
</dbReference>
<accession>A0A9N9BTP3</accession>
<dbReference type="OrthoDB" id="2425483at2759"/>
<comment type="caution">
    <text evidence="2">The sequence shown here is derived from an EMBL/GenBank/DDBJ whole genome shotgun (WGS) entry which is preliminary data.</text>
</comment>